<sequence>MVENLSSQLPTLDKYIGRIKRQQTEDKDCLKWDIEKGLPHLPVPDLDATLTKYLRCLEPIQSADEFDRTKNLVDQFRSTKENIGHRLQDMLIEHATKSENYAVDWWLEDMYLANPLSLPINSNPAFVLPQQHFTNTEDYLKFIAKLISGILDYKVLIDARALPIDRATSREKGQPFCMEQYYRLFSCYRMPDINQDRLIQIRNSKVVHHQVEHVIVAYRNQFFVLNVVINFTRLDEDDIYTLLKRIVQMADDDPWTTDEVGIYTSLPRRKWANIRAELIKDNNSILEFPKLDILLNWFFLDALNRDSLDLIERCIFIVCLDQCDTNDLDEDDETVDFNKTMKRNFVSLGEQILHGGKNMLNASNRWYDKTMQFIIGTDGLFGLNYEHSPAEAVAVIQLIEHLFKYMEEKSRERFRRSKSLCELPIPHRLKWNLNNLLRQNLSFAKESLQDAINEFDLYVLKFTDYGKEFPKEHNMSPDAFIQMCLQFTYFKMYNKLVSTYESASTRRFHFGRVDNIRANTPEALTWAQAMVDETGDISAAEKLRLFRQAMQAQTDLMIQNILGDGMDCHMLALKQVARDNNLPMPDLFLDPGYALSNHFSLSTSQVTTNINDSFICYGAVVPDGYGCSYNVRSDYILFCISSFKNCSTTNSREFADSLTDTLYELRDLCTLVQRQQQTIALRRPSYAARQSISSASIELNEYINNNNNSNNEN</sequence>
<dbReference type="Pfam" id="PF00755">
    <property type="entry name" value="Carn_acyltransf"/>
    <property type="match status" value="1"/>
</dbReference>
<evidence type="ECO:0000256" key="1">
    <source>
        <dbReference type="ARBA" id="ARBA00005232"/>
    </source>
</evidence>
<dbReference type="GO" id="GO:0004102">
    <property type="term" value="F:choline O-acetyltransferase activity"/>
    <property type="evidence" value="ECO:0007669"/>
    <property type="project" value="UniProtKB-EC"/>
</dbReference>
<dbReference type="PROSITE" id="PS00440">
    <property type="entry name" value="ACYLTRANSF_C_2"/>
    <property type="match status" value="1"/>
</dbReference>
<keyword evidence="2 8" id="KW-0808">Transferase</keyword>
<accession>A0A814HNP3</accession>
<reference evidence="10" key="1">
    <citation type="submission" date="2021-02" db="EMBL/GenBank/DDBJ databases">
        <authorList>
            <person name="Nowell W R."/>
        </authorList>
    </citation>
    <scope>NUCLEOTIDE SEQUENCE</scope>
</reference>
<dbReference type="GO" id="GO:0045202">
    <property type="term" value="C:synapse"/>
    <property type="evidence" value="ECO:0007669"/>
    <property type="project" value="GOC"/>
</dbReference>
<dbReference type="InterPro" id="IPR039551">
    <property type="entry name" value="Cho/carn_acyl_trans"/>
</dbReference>
<dbReference type="Gene3D" id="3.30.559.10">
    <property type="entry name" value="Chloramphenicol acetyltransferase-like domain"/>
    <property type="match status" value="2"/>
</dbReference>
<dbReference type="EMBL" id="CAJNOI010000118">
    <property type="protein sequence ID" value="CAF1088396.1"/>
    <property type="molecule type" value="Genomic_DNA"/>
</dbReference>
<dbReference type="GO" id="GO:0008292">
    <property type="term" value="P:acetylcholine biosynthetic process"/>
    <property type="evidence" value="ECO:0007669"/>
    <property type="project" value="TreeGrafter"/>
</dbReference>
<dbReference type="EMBL" id="CAJNOM010000084">
    <property type="protein sequence ID" value="CAF1011296.1"/>
    <property type="molecule type" value="Genomic_DNA"/>
</dbReference>
<dbReference type="InterPro" id="IPR042231">
    <property type="entry name" value="Cho/carn_acyl_trans_2"/>
</dbReference>
<dbReference type="GO" id="GO:0005737">
    <property type="term" value="C:cytoplasm"/>
    <property type="evidence" value="ECO:0007669"/>
    <property type="project" value="TreeGrafter"/>
</dbReference>
<evidence type="ECO:0000256" key="8">
    <source>
        <dbReference type="RuleBase" id="RU003801"/>
    </source>
</evidence>
<gene>
    <name evidence="11" type="ORF">BJG266_LOCUS20665</name>
    <name evidence="10" type="ORF">QVE165_LOCUS15484</name>
</gene>
<comment type="similarity">
    <text evidence="1 8">Belongs to the carnitine/choline acetyltransferase family.</text>
</comment>
<keyword evidence="12" id="KW-1185">Reference proteome</keyword>
<evidence type="ECO:0000256" key="4">
    <source>
        <dbReference type="ARBA" id="ARBA00023315"/>
    </source>
</evidence>
<organism evidence="10 12">
    <name type="scientific">Adineta steineri</name>
    <dbReference type="NCBI Taxonomy" id="433720"/>
    <lineage>
        <taxon>Eukaryota</taxon>
        <taxon>Metazoa</taxon>
        <taxon>Spiralia</taxon>
        <taxon>Gnathifera</taxon>
        <taxon>Rotifera</taxon>
        <taxon>Eurotatoria</taxon>
        <taxon>Bdelloidea</taxon>
        <taxon>Adinetida</taxon>
        <taxon>Adinetidae</taxon>
        <taxon>Adineta</taxon>
    </lineage>
</organism>
<feature type="domain" description="Choline/carnitine acyltransferase" evidence="9">
    <location>
        <begin position="41"/>
        <end position="659"/>
    </location>
</feature>
<dbReference type="InterPro" id="IPR000542">
    <property type="entry name" value="Carn_acyl_trans"/>
</dbReference>
<protein>
    <recommendedName>
        <fullName evidence="6">Choline O-acetyltransferase</fullName>
        <ecNumber evidence="5">2.3.1.6</ecNumber>
    </recommendedName>
</protein>
<dbReference type="PROSITE" id="PS00439">
    <property type="entry name" value="ACYLTRANSF_C_1"/>
    <property type="match status" value="1"/>
</dbReference>
<evidence type="ECO:0000256" key="3">
    <source>
        <dbReference type="ARBA" id="ARBA00022979"/>
    </source>
</evidence>
<evidence type="ECO:0000313" key="10">
    <source>
        <dbReference type="EMBL" id="CAF1011296.1"/>
    </source>
</evidence>
<comment type="caution">
    <text evidence="10">The sequence shown here is derived from an EMBL/GenBank/DDBJ whole genome shotgun (WGS) entry which is preliminary data.</text>
</comment>
<feature type="active site" description="Proton acceptor" evidence="7">
    <location>
        <position position="387"/>
    </location>
</feature>
<dbReference type="GO" id="GO:0007274">
    <property type="term" value="P:neuromuscular synaptic transmission"/>
    <property type="evidence" value="ECO:0007669"/>
    <property type="project" value="TreeGrafter"/>
</dbReference>
<dbReference type="EC" id="2.3.1.6" evidence="5"/>
<name>A0A814HNP3_9BILA</name>
<evidence type="ECO:0000313" key="11">
    <source>
        <dbReference type="EMBL" id="CAF1088396.1"/>
    </source>
</evidence>
<dbReference type="PANTHER" id="PTHR22589">
    <property type="entry name" value="CARNITINE O-ACYLTRANSFERASE"/>
    <property type="match status" value="1"/>
</dbReference>
<keyword evidence="4 8" id="KW-0012">Acyltransferase</keyword>
<evidence type="ECO:0000256" key="6">
    <source>
        <dbReference type="ARBA" id="ARBA00040495"/>
    </source>
</evidence>
<keyword evidence="3" id="KW-0530">Neurotransmitter biosynthesis</keyword>
<dbReference type="Proteomes" id="UP000663877">
    <property type="component" value="Unassembled WGS sequence"/>
</dbReference>
<proteinExistence type="inferred from homology"/>
<dbReference type="Proteomes" id="UP000663832">
    <property type="component" value="Unassembled WGS sequence"/>
</dbReference>
<evidence type="ECO:0000259" key="9">
    <source>
        <dbReference type="Pfam" id="PF00755"/>
    </source>
</evidence>
<dbReference type="InterPro" id="IPR023213">
    <property type="entry name" value="CAT-like_dom_sf"/>
</dbReference>
<dbReference type="GO" id="GO:0043005">
    <property type="term" value="C:neuron projection"/>
    <property type="evidence" value="ECO:0007669"/>
    <property type="project" value="TreeGrafter"/>
</dbReference>
<dbReference type="AlphaFoldDB" id="A0A814HNP3"/>
<evidence type="ECO:0000256" key="2">
    <source>
        <dbReference type="ARBA" id="ARBA00022679"/>
    </source>
</evidence>
<dbReference type="PANTHER" id="PTHR22589:SF14">
    <property type="entry name" value="CHOLINE O-ACETYLTRANSFERASE"/>
    <property type="match status" value="1"/>
</dbReference>
<evidence type="ECO:0000313" key="12">
    <source>
        <dbReference type="Proteomes" id="UP000663832"/>
    </source>
</evidence>
<evidence type="ECO:0000256" key="5">
    <source>
        <dbReference type="ARBA" id="ARBA00039091"/>
    </source>
</evidence>
<dbReference type="OrthoDB" id="240216at2759"/>
<dbReference type="Gene3D" id="3.30.559.70">
    <property type="entry name" value="Choline/Carnitine o-acyltransferase, domain 2"/>
    <property type="match status" value="2"/>
</dbReference>
<dbReference type="SUPFAM" id="SSF52777">
    <property type="entry name" value="CoA-dependent acyltransferases"/>
    <property type="match status" value="2"/>
</dbReference>
<evidence type="ECO:0000256" key="7">
    <source>
        <dbReference type="PIRSR" id="PIRSR600542-1"/>
    </source>
</evidence>